<feature type="transmembrane region" description="Helical" evidence="8">
    <location>
        <begin position="202"/>
        <end position="227"/>
    </location>
</feature>
<organism evidence="10 11">
    <name type="scientific">Faecalicatena contorta</name>
    <dbReference type="NCBI Taxonomy" id="39482"/>
    <lineage>
        <taxon>Bacteria</taxon>
        <taxon>Bacillati</taxon>
        <taxon>Bacillota</taxon>
        <taxon>Clostridia</taxon>
        <taxon>Lachnospirales</taxon>
        <taxon>Lachnospiraceae</taxon>
        <taxon>Faecalicatena</taxon>
    </lineage>
</organism>
<feature type="transmembrane region" description="Helical" evidence="8">
    <location>
        <begin position="239"/>
        <end position="263"/>
    </location>
</feature>
<dbReference type="PRINTS" id="PR01437">
    <property type="entry name" value="NUOXDRDTASE4"/>
</dbReference>
<dbReference type="EMBL" id="CYZU01000013">
    <property type="protein sequence ID" value="CUO29811.1"/>
    <property type="molecule type" value="Genomic_DNA"/>
</dbReference>
<dbReference type="Pfam" id="PF00361">
    <property type="entry name" value="Proton_antipo_M"/>
    <property type="match status" value="1"/>
</dbReference>
<evidence type="ECO:0000256" key="4">
    <source>
        <dbReference type="ARBA" id="ARBA00022989"/>
    </source>
</evidence>
<feature type="transmembrane region" description="Helical" evidence="8">
    <location>
        <begin position="338"/>
        <end position="359"/>
    </location>
</feature>
<feature type="transmembrane region" description="Helical" evidence="8">
    <location>
        <begin position="410"/>
        <end position="430"/>
    </location>
</feature>
<evidence type="ECO:0000256" key="3">
    <source>
        <dbReference type="ARBA" id="ARBA00022692"/>
    </source>
</evidence>
<dbReference type="GO" id="GO:0008137">
    <property type="term" value="F:NADH dehydrogenase (ubiquinone) activity"/>
    <property type="evidence" value="ECO:0007669"/>
    <property type="project" value="InterPro"/>
</dbReference>
<evidence type="ECO:0000256" key="2">
    <source>
        <dbReference type="ARBA" id="ARBA00022475"/>
    </source>
</evidence>
<feature type="transmembrane region" description="Helical" evidence="8">
    <location>
        <begin position="77"/>
        <end position="95"/>
    </location>
</feature>
<keyword evidence="3 7" id="KW-0812">Transmembrane</keyword>
<evidence type="ECO:0000256" key="7">
    <source>
        <dbReference type="RuleBase" id="RU000320"/>
    </source>
</evidence>
<evidence type="ECO:0000259" key="9">
    <source>
        <dbReference type="Pfam" id="PF00361"/>
    </source>
</evidence>
<dbReference type="PANTHER" id="PTHR42682">
    <property type="entry name" value="HYDROGENASE-4 COMPONENT F"/>
    <property type="match status" value="1"/>
</dbReference>
<feature type="transmembrane region" description="Helical" evidence="8">
    <location>
        <begin position="269"/>
        <end position="289"/>
    </location>
</feature>
<feature type="transmembrane region" description="Helical" evidence="8">
    <location>
        <begin position="107"/>
        <end position="125"/>
    </location>
</feature>
<protein>
    <submittedName>
        <fullName evidence="10">Hydrogenase-4 component B</fullName>
        <ecNumber evidence="10">1.-.-.-</ecNumber>
    </submittedName>
</protein>
<dbReference type="InterPro" id="IPR003918">
    <property type="entry name" value="NADH_UbQ_OxRdtase"/>
</dbReference>
<evidence type="ECO:0000313" key="11">
    <source>
        <dbReference type="Proteomes" id="UP000095544"/>
    </source>
</evidence>
<dbReference type="GO" id="GO:0005886">
    <property type="term" value="C:plasma membrane"/>
    <property type="evidence" value="ECO:0007669"/>
    <property type="project" value="UniProtKB-SubCell"/>
</dbReference>
<feature type="transmembrane region" description="Helical" evidence="8">
    <location>
        <begin position="33"/>
        <end position="51"/>
    </location>
</feature>
<dbReference type="EC" id="1.-.-.-" evidence="10"/>
<dbReference type="RefSeq" id="WP_025657858.1">
    <property type="nucleotide sequence ID" value="NZ_CYZU01000013.1"/>
</dbReference>
<dbReference type="InterPro" id="IPR052175">
    <property type="entry name" value="ComplexI-like_HydComp"/>
</dbReference>
<dbReference type="Proteomes" id="UP000095544">
    <property type="component" value="Unassembled WGS sequence"/>
</dbReference>
<feature type="transmembrane region" description="Helical" evidence="8">
    <location>
        <begin position="503"/>
        <end position="529"/>
    </location>
</feature>
<feature type="domain" description="NADH:quinone oxidoreductase/Mrp antiporter transmembrane" evidence="9">
    <location>
        <begin position="124"/>
        <end position="413"/>
    </location>
</feature>
<keyword evidence="4 8" id="KW-1133">Transmembrane helix</keyword>
<reference evidence="10 11" key="1">
    <citation type="submission" date="2015-09" db="EMBL/GenBank/DDBJ databases">
        <authorList>
            <consortium name="Pathogen Informatics"/>
        </authorList>
    </citation>
    <scope>NUCLEOTIDE SEQUENCE [LARGE SCALE GENOMIC DNA]</scope>
    <source>
        <strain evidence="10 11">2789STDY5834876</strain>
    </source>
</reference>
<dbReference type="GO" id="GO:0042773">
    <property type="term" value="P:ATP synthesis coupled electron transport"/>
    <property type="evidence" value="ECO:0007669"/>
    <property type="project" value="InterPro"/>
</dbReference>
<name>A0A174DW80_9FIRM</name>
<sequence>MNGIQLAVPVFYPMAGALLTYLIGRKSKEGRNYFADFIVITEFLLLLYGALRLQGSEGILEGICGMGLHFSMDGFRGIYAVVAGFMWMMTIVFSREYFRHYRNRNRYYLFQLVTLGATVGVFLSADLYTTFLFFEIMSFTSYVWVAQDERKESLRAAQTYLAVAVIGGMVLLMGLFLLYTSVGTLEIGALYEACQSYPDKRLLYIAGGCLLFGFGAKAGAFPLHIWLPKAHPVAPAPASALLSGILTKAGVYGILVVSCYMFYGDEKWGSLILALGVVTMFGGAVLAVFSVDLKRTLACSSMSQIGFILVGTGMQCLLGEENGLAVHGTFLHMMNHSLIKLVLFMAAGVVFMNTHQLNLNEIRGFGRKKPFLNLAFLMGALGIGGIPFWNGYISKTLLHESIIEYSKAPVFVFVEWMFLISGGLTVAYMLKLYVSVFWEKNADPARQAEFDGMGKHYINKQSMAAIGVSAAVLPVLGMTPVKTMEALAGAAQGFMRMEGEAHIPHFFSMECLKGGLISIAIGALVYLLVIRRVFLRKKEGGASTYVDAWPKWLDLENLVYRPLIQGVLPFIGIFVCRIGDSLVDGLVVALRKTLYRDRKIPYRTGSLPKVDTAIGKLLDQGAAYLKKQEENVSYRRKLGIRALERKESRDMIRYSLSYGLQLAGIGMILILVYLLL</sequence>
<keyword evidence="2" id="KW-1003">Cell membrane</keyword>
<dbReference type="InterPro" id="IPR001750">
    <property type="entry name" value="ND/Mrp_TM"/>
</dbReference>
<keyword evidence="6 8" id="KW-0472">Membrane</keyword>
<dbReference type="STRING" id="39482.ERS852491_01807"/>
<comment type="subcellular location">
    <subcellularLocation>
        <location evidence="1">Cell membrane</location>
        <topology evidence="1">Multi-pass membrane protein</topology>
    </subcellularLocation>
    <subcellularLocation>
        <location evidence="7">Membrane</location>
        <topology evidence="7">Multi-pass membrane protein</topology>
    </subcellularLocation>
</comment>
<accession>A0A174DW80</accession>
<evidence type="ECO:0000256" key="1">
    <source>
        <dbReference type="ARBA" id="ARBA00004651"/>
    </source>
</evidence>
<evidence type="ECO:0000256" key="5">
    <source>
        <dbReference type="ARBA" id="ARBA00023002"/>
    </source>
</evidence>
<evidence type="ECO:0000256" key="8">
    <source>
        <dbReference type="SAM" id="Phobius"/>
    </source>
</evidence>
<gene>
    <name evidence="10" type="primary">hyfB_1</name>
    <name evidence="10" type="ORF">ERS852491_01807</name>
</gene>
<dbReference type="PANTHER" id="PTHR42682:SF4">
    <property type="entry name" value="NADH-UBIQUINONE_PLASTOQUINONE"/>
    <property type="match status" value="1"/>
</dbReference>
<feature type="transmembrane region" description="Helical" evidence="8">
    <location>
        <begin position="655"/>
        <end position="675"/>
    </location>
</feature>
<evidence type="ECO:0000313" key="10">
    <source>
        <dbReference type="EMBL" id="CUO29811.1"/>
    </source>
</evidence>
<dbReference type="GO" id="GO:0016491">
    <property type="term" value="F:oxidoreductase activity"/>
    <property type="evidence" value="ECO:0007669"/>
    <property type="project" value="UniProtKB-KW"/>
</dbReference>
<proteinExistence type="predicted"/>
<keyword evidence="5 10" id="KW-0560">Oxidoreductase</keyword>
<feature type="transmembrane region" description="Helical" evidence="8">
    <location>
        <begin position="159"/>
        <end position="182"/>
    </location>
</feature>
<feature type="transmembrane region" description="Helical" evidence="8">
    <location>
        <begin position="371"/>
        <end position="390"/>
    </location>
</feature>
<feature type="transmembrane region" description="Helical" evidence="8">
    <location>
        <begin position="6"/>
        <end position="24"/>
    </location>
</feature>
<dbReference type="AlphaFoldDB" id="A0A174DW80"/>
<evidence type="ECO:0000256" key="6">
    <source>
        <dbReference type="ARBA" id="ARBA00023136"/>
    </source>
</evidence>
<feature type="transmembrane region" description="Helical" evidence="8">
    <location>
        <begin position="463"/>
        <end position="483"/>
    </location>
</feature>